<sequence length="287" mass="32290">MKKKIVVLLVLVLTVLSGCSFGADSHGSQKKESVKKIEQKNQAVKGAKSESLKSPHTVDTKGWISVKKPAHIPILMYHSISKGNSLRVPKEEFRAEMKWLKDNGYYTLSPEEAYAVLTQDKKPRQKTVLITFDDGYSDNYTEAYPILKKYGMKATIFMIGRSIDKKNHLTREQMKEMNRNGISIESHTISHLELNTLTPEQQRHEMSESKALCDKMFGQNTIMLSYPVGRYNDETLRLAKETGYKMAVTTEPGGASRDQGMFALHRIRISPGMSVKGFGAIVDRANG</sequence>
<dbReference type="PROSITE" id="PS51257">
    <property type="entry name" value="PROKAR_LIPOPROTEIN"/>
    <property type="match status" value="1"/>
</dbReference>
<keyword evidence="6" id="KW-1185">Reference proteome</keyword>
<name>A0ABS2Q1R8_9BACL</name>
<dbReference type="EMBL" id="JAFBER010000009">
    <property type="protein sequence ID" value="MBM7645487.1"/>
    <property type="molecule type" value="Genomic_DNA"/>
</dbReference>
<comment type="subcellular location">
    <subcellularLocation>
        <location evidence="1">Secreted</location>
    </subcellularLocation>
</comment>
<dbReference type="SUPFAM" id="SSF88713">
    <property type="entry name" value="Glycoside hydrolase/deacetylase"/>
    <property type="match status" value="1"/>
</dbReference>
<feature type="signal peptide" evidence="3">
    <location>
        <begin position="1"/>
        <end position="22"/>
    </location>
</feature>
<dbReference type="CDD" id="cd10918">
    <property type="entry name" value="CE4_NodB_like_5s_6s"/>
    <property type="match status" value="1"/>
</dbReference>
<comment type="caution">
    <text evidence="5">The sequence shown here is derived from an EMBL/GenBank/DDBJ whole genome shotgun (WGS) entry which is preliminary data.</text>
</comment>
<dbReference type="InterPro" id="IPR051398">
    <property type="entry name" value="Polysacch_Deacetylase"/>
</dbReference>
<accession>A0ABS2Q1R8</accession>
<protein>
    <submittedName>
        <fullName evidence="5">Peptidoglycan/xylan/chitin deacetylase (PgdA/CDA1 family)</fullName>
    </submittedName>
</protein>
<dbReference type="PANTHER" id="PTHR34216:SF3">
    <property type="entry name" value="POLY-BETA-1,6-N-ACETYL-D-GLUCOSAMINE N-DEACETYLASE"/>
    <property type="match status" value="1"/>
</dbReference>
<dbReference type="PANTHER" id="PTHR34216">
    <property type="match status" value="1"/>
</dbReference>
<evidence type="ECO:0000256" key="3">
    <source>
        <dbReference type="SAM" id="SignalP"/>
    </source>
</evidence>
<dbReference type="InterPro" id="IPR011330">
    <property type="entry name" value="Glyco_hydro/deAcase_b/a-brl"/>
</dbReference>
<dbReference type="PROSITE" id="PS51677">
    <property type="entry name" value="NODB"/>
    <property type="match status" value="1"/>
</dbReference>
<feature type="domain" description="NodB homology" evidence="4">
    <location>
        <begin position="126"/>
        <end position="287"/>
    </location>
</feature>
<dbReference type="Gene3D" id="3.20.20.370">
    <property type="entry name" value="Glycoside hydrolase/deacetylase"/>
    <property type="match status" value="1"/>
</dbReference>
<evidence type="ECO:0000259" key="4">
    <source>
        <dbReference type="PROSITE" id="PS51677"/>
    </source>
</evidence>
<organism evidence="5 6">
    <name type="scientific">Scopulibacillus daqui</name>
    <dbReference type="NCBI Taxonomy" id="1469162"/>
    <lineage>
        <taxon>Bacteria</taxon>
        <taxon>Bacillati</taxon>
        <taxon>Bacillota</taxon>
        <taxon>Bacilli</taxon>
        <taxon>Bacillales</taxon>
        <taxon>Sporolactobacillaceae</taxon>
        <taxon>Scopulibacillus</taxon>
    </lineage>
</organism>
<evidence type="ECO:0000313" key="6">
    <source>
        <dbReference type="Proteomes" id="UP000808914"/>
    </source>
</evidence>
<dbReference type="InterPro" id="IPR002509">
    <property type="entry name" value="NODB_dom"/>
</dbReference>
<evidence type="ECO:0000256" key="2">
    <source>
        <dbReference type="ARBA" id="ARBA00022729"/>
    </source>
</evidence>
<proteinExistence type="predicted"/>
<evidence type="ECO:0000256" key="1">
    <source>
        <dbReference type="ARBA" id="ARBA00004613"/>
    </source>
</evidence>
<evidence type="ECO:0000313" key="5">
    <source>
        <dbReference type="EMBL" id="MBM7645487.1"/>
    </source>
</evidence>
<gene>
    <name evidence="5" type="ORF">JOD45_001698</name>
</gene>
<dbReference type="Proteomes" id="UP000808914">
    <property type="component" value="Unassembled WGS sequence"/>
</dbReference>
<dbReference type="Pfam" id="PF01522">
    <property type="entry name" value="Polysacc_deac_1"/>
    <property type="match status" value="1"/>
</dbReference>
<feature type="chain" id="PRO_5045442614" evidence="3">
    <location>
        <begin position="23"/>
        <end position="287"/>
    </location>
</feature>
<dbReference type="RefSeq" id="WP_205003425.1">
    <property type="nucleotide sequence ID" value="NZ_JAFBER010000009.1"/>
</dbReference>
<reference evidence="5 6" key="1">
    <citation type="submission" date="2021-01" db="EMBL/GenBank/DDBJ databases">
        <title>Genomic Encyclopedia of Type Strains, Phase IV (KMG-IV): sequencing the most valuable type-strain genomes for metagenomic binning, comparative biology and taxonomic classification.</title>
        <authorList>
            <person name="Goeker M."/>
        </authorList>
    </citation>
    <scope>NUCLEOTIDE SEQUENCE [LARGE SCALE GENOMIC DNA]</scope>
    <source>
        <strain evidence="5 6">DSM 28236</strain>
    </source>
</reference>
<keyword evidence="2 3" id="KW-0732">Signal</keyword>